<sequence>MTTCFPKFTPPDTHTVASSSRPTLADRYLSVPFSLLDARSGWWRDRKAAWLATGIQSELGRCDNLLYSASAQPPATYTAKNAFEAALGRKATWAEFAAAHPEQMKQQGTSVFDPVLCELIYRWFSAPGQLVLDPFSGGSVRGIVAAATGRHYAGVDLRAEQVDWPGGSCIRCPLSVPPK</sequence>
<accession>A0A1H9JBX7</accession>
<dbReference type="AlphaFoldDB" id="A0A1H9JBX7"/>
<proteinExistence type="predicted"/>
<organism evidence="4 5">
    <name type="scientific">Giesbergeria anulus</name>
    <dbReference type="NCBI Taxonomy" id="180197"/>
    <lineage>
        <taxon>Bacteria</taxon>
        <taxon>Pseudomonadati</taxon>
        <taxon>Pseudomonadota</taxon>
        <taxon>Betaproteobacteria</taxon>
        <taxon>Burkholderiales</taxon>
        <taxon>Comamonadaceae</taxon>
        <taxon>Giesbergeria</taxon>
    </lineage>
</organism>
<evidence type="ECO:0000256" key="1">
    <source>
        <dbReference type="ARBA" id="ARBA00022603"/>
    </source>
</evidence>
<keyword evidence="1 4" id="KW-0489">Methyltransferase</keyword>
<dbReference type="InterPro" id="IPR029063">
    <property type="entry name" value="SAM-dependent_MTases_sf"/>
</dbReference>
<dbReference type="GO" id="GO:0032259">
    <property type="term" value="P:methylation"/>
    <property type="evidence" value="ECO:0007669"/>
    <property type="project" value="UniProtKB-KW"/>
</dbReference>
<dbReference type="OrthoDB" id="9816288at2"/>
<dbReference type="EMBL" id="FOGD01000002">
    <property type="protein sequence ID" value="SEQ84085.1"/>
    <property type="molecule type" value="Genomic_DNA"/>
</dbReference>
<dbReference type="InterPro" id="IPR002941">
    <property type="entry name" value="DNA_methylase_N4/N6"/>
</dbReference>
<evidence type="ECO:0000256" key="2">
    <source>
        <dbReference type="ARBA" id="ARBA00022679"/>
    </source>
</evidence>
<gene>
    <name evidence="4" type="ORF">SAMN02982919_01350</name>
</gene>
<dbReference type="SUPFAM" id="SSF53335">
    <property type="entry name" value="S-adenosyl-L-methionine-dependent methyltransferases"/>
    <property type="match status" value="1"/>
</dbReference>
<dbReference type="Proteomes" id="UP000199766">
    <property type="component" value="Unassembled WGS sequence"/>
</dbReference>
<reference evidence="4 5" key="1">
    <citation type="submission" date="2016-10" db="EMBL/GenBank/DDBJ databases">
        <authorList>
            <person name="de Groot N.N."/>
        </authorList>
    </citation>
    <scope>NUCLEOTIDE SEQUENCE [LARGE SCALE GENOMIC DNA]</scope>
    <source>
        <strain evidence="4 5">ATCC 35958</strain>
    </source>
</reference>
<feature type="domain" description="DNA methylase N-4/N-6" evidence="3">
    <location>
        <begin position="110"/>
        <end position="163"/>
    </location>
</feature>
<dbReference type="GO" id="GO:0008170">
    <property type="term" value="F:N-methyltransferase activity"/>
    <property type="evidence" value="ECO:0007669"/>
    <property type="project" value="InterPro"/>
</dbReference>
<protein>
    <submittedName>
        <fullName evidence="4">DNA methylase</fullName>
    </submittedName>
</protein>
<dbReference type="STRING" id="180197.SAMN02982919_01350"/>
<keyword evidence="2" id="KW-0808">Transferase</keyword>
<evidence type="ECO:0000313" key="4">
    <source>
        <dbReference type="EMBL" id="SEQ84085.1"/>
    </source>
</evidence>
<dbReference type="GO" id="GO:0003677">
    <property type="term" value="F:DNA binding"/>
    <property type="evidence" value="ECO:0007669"/>
    <property type="project" value="InterPro"/>
</dbReference>
<keyword evidence="5" id="KW-1185">Reference proteome</keyword>
<dbReference type="Gene3D" id="3.40.50.150">
    <property type="entry name" value="Vaccinia Virus protein VP39"/>
    <property type="match status" value="1"/>
</dbReference>
<evidence type="ECO:0000259" key="3">
    <source>
        <dbReference type="Pfam" id="PF01555"/>
    </source>
</evidence>
<name>A0A1H9JBX7_9BURK</name>
<dbReference type="Pfam" id="PF01555">
    <property type="entry name" value="N6_N4_Mtase"/>
    <property type="match status" value="1"/>
</dbReference>
<evidence type="ECO:0000313" key="5">
    <source>
        <dbReference type="Proteomes" id="UP000199766"/>
    </source>
</evidence>